<evidence type="ECO:0000313" key="2">
    <source>
        <dbReference type="EMBL" id="MDL2345492.1"/>
    </source>
</evidence>
<dbReference type="EMBL" id="JASNGB010000212">
    <property type="protein sequence ID" value="MDL2345492.1"/>
    <property type="molecule type" value="Genomic_DNA"/>
</dbReference>
<evidence type="ECO:0000313" key="3">
    <source>
        <dbReference type="Proteomes" id="UP001302059"/>
    </source>
</evidence>
<evidence type="ECO:0000256" key="1">
    <source>
        <dbReference type="SAM" id="Phobius"/>
    </source>
</evidence>
<keyword evidence="1" id="KW-0472">Membrane</keyword>
<keyword evidence="1" id="KW-1133">Transmembrane helix</keyword>
<protein>
    <submittedName>
        <fullName evidence="2">Uncharacterized protein</fullName>
    </submittedName>
</protein>
<dbReference type="RefSeq" id="WP_285525066.1">
    <property type="nucleotide sequence ID" value="NZ_JASNGB010000212.1"/>
</dbReference>
<sequence>MALSLWALRFGDVGWAGVGLASAWTALASGTGAEQLFGMSLPPALPLLTLALLGVGWAALLSPERRKMAP</sequence>
<organism evidence="2 3">
    <name type="scientific">Deinococcus rhizophilus</name>
    <dbReference type="NCBI Taxonomy" id="3049544"/>
    <lineage>
        <taxon>Bacteria</taxon>
        <taxon>Thermotogati</taxon>
        <taxon>Deinococcota</taxon>
        <taxon>Deinococci</taxon>
        <taxon>Deinococcales</taxon>
        <taxon>Deinococcaceae</taxon>
        <taxon>Deinococcus</taxon>
    </lineage>
</organism>
<feature type="transmembrane region" description="Helical" evidence="1">
    <location>
        <begin position="44"/>
        <end position="61"/>
    </location>
</feature>
<reference evidence="2 3" key="1">
    <citation type="submission" date="2023-05" db="EMBL/GenBank/DDBJ databases">
        <authorList>
            <person name="Gao F."/>
        </authorList>
    </citation>
    <scope>NUCLEOTIDE SEQUENCE [LARGE SCALE GENOMIC DNA]</scope>
    <source>
        <strain evidence="2 3">MIMF12</strain>
    </source>
</reference>
<gene>
    <name evidence="2" type="ORF">QOL99_15230</name>
</gene>
<comment type="caution">
    <text evidence="2">The sequence shown here is derived from an EMBL/GenBank/DDBJ whole genome shotgun (WGS) entry which is preliminary data.</text>
</comment>
<proteinExistence type="predicted"/>
<dbReference type="Proteomes" id="UP001302059">
    <property type="component" value="Unassembled WGS sequence"/>
</dbReference>
<keyword evidence="3" id="KW-1185">Reference proteome</keyword>
<keyword evidence="1" id="KW-0812">Transmembrane</keyword>
<accession>A0ABT7JKA4</accession>
<name>A0ABT7JKA4_9DEIO</name>